<dbReference type="Gene3D" id="1.25.40.10">
    <property type="entry name" value="Tetratricopeptide repeat domain"/>
    <property type="match status" value="3"/>
</dbReference>
<keyword evidence="4 6" id="KW-0802">TPR repeat</keyword>
<dbReference type="SMART" id="SM00028">
    <property type="entry name" value="TPR"/>
    <property type="match status" value="7"/>
</dbReference>
<gene>
    <name evidence="8" type="ORF">ACFO8Q_13600</name>
</gene>
<keyword evidence="9" id="KW-1185">Reference proteome</keyword>
<dbReference type="PROSITE" id="PS50943">
    <property type="entry name" value="HTH_CROC1"/>
    <property type="match status" value="1"/>
</dbReference>
<dbReference type="RefSeq" id="WP_380026332.1">
    <property type="nucleotide sequence ID" value="NZ_JBHSHC010000099.1"/>
</dbReference>
<dbReference type="PROSITE" id="PS50005">
    <property type="entry name" value="TPR"/>
    <property type="match status" value="1"/>
</dbReference>
<dbReference type="InterPro" id="IPR001387">
    <property type="entry name" value="Cro/C1-type_HTH"/>
</dbReference>
<comment type="similarity">
    <text evidence="5">Belongs to the Rap family.</text>
</comment>
<dbReference type="SMART" id="SM00530">
    <property type="entry name" value="HTH_XRE"/>
    <property type="match status" value="1"/>
</dbReference>
<dbReference type="CDD" id="cd00093">
    <property type="entry name" value="HTH_XRE"/>
    <property type="match status" value="1"/>
</dbReference>
<dbReference type="PANTHER" id="PTHR46630">
    <property type="entry name" value="TETRATRICOPEPTIDE REPEAT PROTEIN 29"/>
    <property type="match status" value="1"/>
</dbReference>
<evidence type="ECO:0000313" key="9">
    <source>
        <dbReference type="Proteomes" id="UP001596002"/>
    </source>
</evidence>
<reference evidence="9" key="1">
    <citation type="journal article" date="2019" name="Int. J. Syst. Evol. Microbiol.">
        <title>The Global Catalogue of Microorganisms (GCM) 10K type strain sequencing project: providing services to taxonomists for standard genome sequencing and annotation.</title>
        <authorList>
            <consortium name="The Broad Institute Genomics Platform"/>
            <consortium name="The Broad Institute Genome Sequencing Center for Infectious Disease"/>
            <person name="Wu L."/>
            <person name="Ma J."/>
        </authorList>
    </citation>
    <scope>NUCLEOTIDE SEQUENCE [LARGE SCALE GENOMIC DNA]</scope>
    <source>
        <strain evidence="9">WYCCWR 12678</strain>
    </source>
</reference>
<dbReference type="Pfam" id="PF13424">
    <property type="entry name" value="TPR_12"/>
    <property type="match status" value="3"/>
</dbReference>
<evidence type="ECO:0000256" key="2">
    <source>
        <dbReference type="ARBA" id="ARBA00022490"/>
    </source>
</evidence>
<organism evidence="8 9">
    <name type="scientific">Effusibacillus consociatus</name>
    <dbReference type="NCBI Taxonomy" id="1117041"/>
    <lineage>
        <taxon>Bacteria</taxon>
        <taxon>Bacillati</taxon>
        <taxon>Bacillota</taxon>
        <taxon>Bacilli</taxon>
        <taxon>Bacillales</taxon>
        <taxon>Alicyclobacillaceae</taxon>
        <taxon>Effusibacillus</taxon>
    </lineage>
</organism>
<comment type="caution">
    <text evidence="8">The sequence shown here is derived from an EMBL/GenBank/DDBJ whole genome shotgun (WGS) entry which is preliminary data.</text>
</comment>
<evidence type="ECO:0000256" key="4">
    <source>
        <dbReference type="ARBA" id="ARBA00022803"/>
    </source>
</evidence>
<feature type="domain" description="HTH cro/C1-type" evidence="7">
    <location>
        <begin position="8"/>
        <end position="61"/>
    </location>
</feature>
<protein>
    <submittedName>
        <fullName evidence="8">Tetratricopeptide repeat protein</fullName>
    </submittedName>
</protein>
<dbReference type="InterPro" id="IPR051476">
    <property type="entry name" value="Bac_ResReg_Asp_Phosphatase"/>
</dbReference>
<name>A0ABV9Q4K4_9BACL</name>
<accession>A0ABV9Q4K4</accession>
<feature type="repeat" description="TPR" evidence="6">
    <location>
        <begin position="228"/>
        <end position="261"/>
    </location>
</feature>
<dbReference type="Gene3D" id="1.10.260.40">
    <property type="entry name" value="lambda repressor-like DNA-binding domains"/>
    <property type="match status" value="1"/>
</dbReference>
<keyword evidence="2" id="KW-0963">Cytoplasm</keyword>
<dbReference type="InterPro" id="IPR010982">
    <property type="entry name" value="Lambda_DNA-bd_dom_sf"/>
</dbReference>
<proteinExistence type="inferred from homology"/>
<comment type="subcellular location">
    <subcellularLocation>
        <location evidence="1">Cytoplasm</location>
    </subcellularLocation>
</comment>
<evidence type="ECO:0000256" key="3">
    <source>
        <dbReference type="ARBA" id="ARBA00022737"/>
    </source>
</evidence>
<dbReference type="EMBL" id="JBHSHC010000099">
    <property type="protein sequence ID" value="MFC4768382.1"/>
    <property type="molecule type" value="Genomic_DNA"/>
</dbReference>
<keyword evidence="3" id="KW-0677">Repeat</keyword>
<dbReference type="SUPFAM" id="SSF48452">
    <property type="entry name" value="TPR-like"/>
    <property type="match status" value="2"/>
</dbReference>
<dbReference type="PANTHER" id="PTHR46630:SF1">
    <property type="entry name" value="TETRATRICOPEPTIDE REPEAT PROTEIN 29"/>
    <property type="match status" value="1"/>
</dbReference>
<sequence>MISLGDKIQRLRVWRGITQTELASGLVTPSMISQIEGNKANPSTELLLQIIERLGVSVETFLKDVYLDLGGRALYRFAVDLMEFQQYGAALKFLKQLEERPNVVEPHELEYQVAICLQNTGKVQEAIEKLDEVLNAVQVGDDREFVAKVYYQLGDAYYKLHNLSLAVFYGQKADLVLEDLPEAERFLKARVKNLLGVANSRFGQYEKSVKYHQAAYEYYLPDHLSRAATMLMNLGIEYKNLGDYEKSKDYYEKSLEMFSKLPVEKNSIAAKYNYGVLLGVTAKYELALKMLEECLAEYQEHKYREMLPGVYSEMAQIEVHRGNLDKAAEYAQKGIESCDEEHHSRAYLYKVMAQISYQKKNYEEAIVFLERSIPIYHKYSRIADLVKVLPMLSKCYQELGDVEKAMSTMERSKVYMKNLL</sequence>
<evidence type="ECO:0000256" key="1">
    <source>
        <dbReference type="ARBA" id="ARBA00004496"/>
    </source>
</evidence>
<dbReference type="Pfam" id="PF01381">
    <property type="entry name" value="HTH_3"/>
    <property type="match status" value="1"/>
</dbReference>
<dbReference type="Proteomes" id="UP001596002">
    <property type="component" value="Unassembled WGS sequence"/>
</dbReference>
<evidence type="ECO:0000256" key="5">
    <source>
        <dbReference type="ARBA" id="ARBA00038253"/>
    </source>
</evidence>
<dbReference type="InterPro" id="IPR019734">
    <property type="entry name" value="TPR_rpt"/>
</dbReference>
<evidence type="ECO:0000259" key="7">
    <source>
        <dbReference type="PROSITE" id="PS50943"/>
    </source>
</evidence>
<evidence type="ECO:0000256" key="6">
    <source>
        <dbReference type="PROSITE-ProRule" id="PRU00339"/>
    </source>
</evidence>
<dbReference type="PROSITE" id="PS50293">
    <property type="entry name" value="TPR_REGION"/>
    <property type="match status" value="1"/>
</dbReference>
<dbReference type="SUPFAM" id="SSF47413">
    <property type="entry name" value="lambda repressor-like DNA-binding domains"/>
    <property type="match status" value="1"/>
</dbReference>
<evidence type="ECO:0000313" key="8">
    <source>
        <dbReference type="EMBL" id="MFC4768382.1"/>
    </source>
</evidence>
<dbReference type="InterPro" id="IPR011990">
    <property type="entry name" value="TPR-like_helical_dom_sf"/>
</dbReference>